<feature type="transmembrane region" description="Helical" evidence="3">
    <location>
        <begin position="562"/>
        <end position="583"/>
    </location>
</feature>
<proteinExistence type="predicted"/>
<feature type="transmembrane region" description="Helical" evidence="3">
    <location>
        <begin position="169"/>
        <end position="187"/>
    </location>
</feature>
<feature type="transmembrane region" description="Helical" evidence="3">
    <location>
        <begin position="95"/>
        <end position="113"/>
    </location>
</feature>
<feature type="transmembrane region" description="Helical" evidence="3">
    <location>
        <begin position="61"/>
        <end position="89"/>
    </location>
</feature>
<protein>
    <submittedName>
        <fullName evidence="5">Prenyltransferase/squalene oxidase repeat-containing protein</fullName>
    </submittedName>
</protein>
<feature type="region of interest" description="Disordered" evidence="2">
    <location>
        <begin position="523"/>
        <end position="555"/>
    </location>
</feature>
<feature type="transmembrane region" description="Helical" evidence="3">
    <location>
        <begin position="125"/>
        <end position="149"/>
    </location>
</feature>
<evidence type="ECO:0000259" key="4">
    <source>
        <dbReference type="Pfam" id="PF00432"/>
    </source>
</evidence>
<dbReference type="Pfam" id="PF00432">
    <property type="entry name" value="Prenyltrans"/>
    <property type="match status" value="2"/>
</dbReference>
<organism evidence="5 6">
    <name type="scientific">Conexibacter stalactiti</name>
    <dbReference type="NCBI Taxonomy" id="1940611"/>
    <lineage>
        <taxon>Bacteria</taxon>
        <taxon>Bacillati</taxon>
        <taxon>Actinomycetota</taxon>
        <taxon>Thermoleophilia</taxon>
        <taxon>Solirubrobacterales</taxon>
        <taxon>Conexibacteraceae</taxon>
        <taxon>Conexibacter</taxon>
    </lineage>
</organism>
<keyword evidence="3" id="KW-0812">Transmembrane</keyword>
<dbReference type="SUPFAM" id="SSF48239">
    <property type="entry name" value="Terpenoid cyclases/Protein prenyltransferases"/>
    <property type="match status" value="2"/>
</dbReference>
<feature type="domain" description="Prenyltransferase alpha-alpha toroid" evidence="4">
    <location>
        <begin position="354"/>
        <end position="463"/>
    </location>
</feature>
<gene>
    <name evidence="5" type="ORF">R7226_16500</name>
</gene>
<accession>A0ABU4HRK6</accession>
<evidence type="ECO:0000313" key="6">
    <source>
        <dbReference type="Proteomes" id="UP001284601"/>
    </source>
</evidence>
<dbReference type="Gene3D" id="1.50.10.20">
    <property type="match status" value="2"/>
</dbReference>
<comment type="caution">
    <text evidence="5">The sequence shown here is derived from an EMBL/GenBank/DDBJ whole genome shotgun (WGS) entry which is preliminary data.</text>
</comment>
<dbReference type="Gene3D" id="1.10.1760.20">
    <property type="match status" value="1"/>
</dbReference>
<dbReference type="EMBL" id="JAWSTH010000043">
    <property type="protein sequence ID" value="MDW5595951.1"/>
    <property type="molecule type" value="Genomic_DNA"/>
</dbReference>
<evidence type="ECO:0000313" key="5">
    <source>
        <dbReference type="EMBL" id="MDW5595951.1"/>
    </source>
</evidence>
<dbReference type="Proteomes" id="UP001284601">
    <property type="component" value="Unassembled WGS sequence"/>
</dbReference>
<dbReference type="InterPro" id="IPR009825">
    <property type="entry name" value="ECF_substrate-spec-like"/>
</dbReference>
<name>A0ABU4HRK6_9ACTN</name>
<keyword evidence="3" id="KW-0472">Membrane</keyword>
<dbReference type="Pfam" id="PF07155">
    <property type="entry name" value="ECF-ribofla_trS"/>
    <property type="match status" value="1"/>
</dbReference>
<dbReference type="RefSeq" id="WP_318598296.1">
    <property type="nucleotide sequence ID" value="NZ_JAWSTH010000043.1"/>
</dbReference>
<feature type="transmembrane region" description="Helical" evidence="3">
    <location>
        <begin position="30"/>
        <end position="49"/>
    </location>
</feature>
<evidence type="ECO:0000256" key="2">
    <source>
        <dbReference type="SAM" id="MobiDB-lite"/>
    </source>
</evidence>
<reference evidence="5 6" key="2">
    <citation type="submission" date="2023-10" db="EMBL/GenBank/DDBJ databases">
        <authorList>
            <person name="Han X.F."/>
        </authorList>
    </citation>
    <scope>NUCLEOTIDE SEQUENCE [LARGE SCALE GENOMIC DNA]</scope>
    <source>
        <strain evidence="5 6">KCTC 39840</strain>
    </source>
</reference>
<dbReference type="InterPro" id="IPR008930">
    <property type="entry name" value="Terpenoid_cyclase/PrenylTrfase"/>
</dbReference>
<evidence type="ECO:0000256" key="3">
    <source>
        <dbReference type="SAM" id="Phobius"/>
    </source>
</evidence>
<keyword evidence="1" id="KW-0677">Repeat</keyword>
<reference evidence="6" key="1">
    <citation type="submission" date="2023-07" db="EMBL/GenBank/DDBJ databases">
        <title>Conexibacter stalactiti sp. nov., isolated from stalactites in a lava cave and emended description of the genus Conexibacter.</title>
        <authorList>
            <person name="Lee S.D."/>
        </authorList>
    </citation>
    <scope>NUCLEOTIDE SEQUENCE [LARGE SCALE GENOMIC DNA]</scope>
    <source>
        <strain evidence="6">KCTC 39840</strain>
    </source>
</reference>
<feature type="transmembrane region" description="Helical" evidence="3">
    <location>
        <begin position="199"/>
        <end position="222"/>
    </location>
</feature>
<feature type="compositionally biased region" description="Low complexity" evidence="2">
    <location>
        <begin position="523"/>
        <end position="553"/>
    </location>
</feature>
<feature type="domain" description="Prenyltransferase alpha-alpha toroid" evidence="4">
    <location>
        <begin position="232"/>
        <end position="257"/>
    </location>
</feature>
<keyword evidence="3" id="KW-1133">Transmembrane helix</keyword>
<keyword evidence="6" id="KW-1185">Reference proteome</keyword>
<sequence>MSWQLASFLLLGAALLAGFGWYERSHPSARVLALVGTLAALAVLGRIAFAAVPNVKPTTDIVLLAGYVFGGAPGFAVGAVAALASNFFFTQGPWTPWQMVAWGAIGIVGALLARASGGRLGRLPLALACGLCGLAFGVIVNFGSVVTVGDEDLWARFVAYQSASLPWDLAHAAGNVVFFFLFGPALVRTLRRFRTRFEFTWRPAATPIAAIVAAFVLAGTIATAEPARAESTPPVVSYLLRAQNRDGGFGGAPGQSSVDLFSGWAGLGLAAQGLNPADVRRAGGGASSLLDYTRAQAAGLARGGGADRVGDLERTIMLVAVAGLDPRRFAGQDLVGGLMRHQRADGSLLGQSNLTAFGILALRAAGTPRGAPSLDNAATWLARQQNRDGGFSFATRGAGSDVDDSAAAVQALVAAGGRDGTVRRALAFLRAQQNGDGGFPLLPGSTSNAQSTGWAIQAFVAAGVRPATVTRRGSRSAIAYLRSLVAPGGVVQFSRMSRQTPVWTTGTAAVALAGRAFPLRPVPRGSRAAGAGAGTAGASAGTPAPTTAETPGETADDDGVKAVVIVPIAVAIGLAGGAGALLLRRR</sequence>
<dbReference type="InterPro" id="IPR001330">
    <property type="entry name" value="Prenyltrans"/>
</dbReference>
<dbReference type="CDD" id="cd00688">
    <property type="entry name" value="ISOPREN_C2_like"/>
    <property type="match status" value="1"/>
</dbReference>
<evidence type="ECO:0000256" key="1">
    <source>
        <dbReference type="ARBA" id="ARBA00022737"/>
    </source>
</evidence>